<name>A0AB37GCT2_CORAY</name>
<evidence type="ECO:0000313" key="1">
    <source>
        <dbReference type="EMBL" id="QPR31236.1"/>
    </source>
</evidence>
<accession>A0AB37GCT2</accession>
<dbReference type="RefSeq" id="WP_197915000.1">
    <property type="nucleotide sequence ID" value="NZ_CP065628.1"/>
</dbReference>
<evidence type="ECO:0000313" key="2">
    <source>
        <dbReference type="EMBL" id="QQB83114.1"/>
    </source>
</evidence>
<evidence type="ECO:0008006" key="5">
    <source>
        <dbReference type="Google" id="ProtNLM"/>
    </source>
</evidence>
<dbReference type="Proteomes" id="UP000595198">
    <property type="component" value="Chromosome"/>
</dbReference>
<dbReference type="AlphaFoldDB" id="A0AB37GCT2"/>
<dbReference type="Proteomes" id="UP000594774">
    <property type="component" value="Chromosome"/>
</dbReference>
<evidence type="ECO:0000313" key="4">
    <source>
        <dbReference type="Proteomes" id="UP000595198"/>
    </source>
</evidence>
<protein>
    <recommendedName>
        <fullName evidence="5">Type IV toxin-antitoxin system AbiEi family antitoxin domain-containing protein</fullName>
    </recommendedName>
</protein>
<keyword evidence="4" id="KW-1185">Reference proteome</keyword>
<dbReference type="EMBL" id="CP066023">
    <property type="protein sequence ID" value="QQB83114.1"/>
    <property type="molecule type" value="Genomic_DNA"/>
</dbReference>
<sequence length="480" mass="53059">MTLVNAFNRYFWICSLAQLMCYPQSENYPQKVDFTTVFGQRASAPSMRMSAMRKTSELIFNSSGIVHLREQTHISRNTARGILGRAVERGELVQLFRGTYADARIWPSNSDFPRGILAIKAELIRARIQCIAISQAHPDRVLTGIAAALIHGLPLLDIPQTLTLSSSVKSGSSTLKTHHGLQFHQNYLALPPSATTTIDGARVTTLARTVVDIAAAQPRVDDATRRKPEVFRRFAEAIALADGALRGSVGTLGSTGMQPQQTLLWPEAPPRFEPPNWDIEQEFPQLAAQRHVAISNTDFLPHVHDQRGRVRGPRTLEVLMVASPWSESAFESVTKTLLVELKLSFVQQPRIVDEAGVFVARVDFLLPAHGIIIECDGRMKYEPAQSTAQSRMQSTVQSETRAGAGQHHAGTANIWHDRRRDYQLTNLGYAIIHLTWDAIFDGSAAGMIRKALAASTTPRGRWFDAITALPKGAYKFSFSG</sequence>
<evidence type="ECO:0000313" key="3">
    <source>
        <dbReference type="Proteomes" id="UP000594774"/>
    </source>
</evidence>
<dbReference type="Gene3D" id="3.40.960.10">
    <property type="entry name" value="VSR Endonuclease"/>
    <property type="match status" value="1"/>
</dbReference>
<organism evidence="1 3">
    <name type="scientific">Corynebacterium amycolatum</name>
    <dbReference type="NCBI Taxonomy" id="43765"/>
    <lineage>
        <taxon>Bacteria</taxon>
        <taxon>Bacillati</taxon>
        <taxon>Actinomycetota</taxon>
        <taxon>Actinomycetes</taxon>
        <taxon>Mycobacteriales</taxon>
        <taxon>Corynebacteriaceae</taxon>
        <taxon>Corynebacterium</taxon>
    </lineage>
</organism>
<proteinExistence type="predicted"/>
<dbReference type="EMBL" id="CP065628">
    <property type="protein sequence ID" value="QPR31236.1"/>
    <property type="molecule type" value="Genomic_DNA"/>
</dbReference>
<gene>
    <name evidence="1" type="ORF">I6G95_01805</name>
    <name evidence="2" type="ORF">I6H48_02405</name>
</gene>
<reference evidence="3 4" key="1">
    <citation type="submission" date="2020-12" db="EMBL/GenBank/DDBJ databases">
        <title>FDA dAtabase for Regulatory Grade micrObial Sequences (FDA-ARGOS): Supporting development and validation of Infectious Disease Dx tests.</title>
        <authorList>
            <person name="Sproer C."/>
            <person name="Gronow S."/>
            <person name="Severitt S."/>
            <person name="Schroder I."/>
            <person name="Tallon L."/>
            <person name="Sadzewicz L."/>
            <person name="Zhao X."/>
            <person name="Boylan J."/>
            <person name="Ott S."/>
            <person name="Bowen H."/>
            <person name="Vavikolanu K."/>
            <person name="Mehta A."/>
            <person name="Aluvathingal J."/>
            <person name="Nadendla S."/>
            <person name="Lowell S."/>
            <person name="Myers T."/>
            <person name="Yan Y."/>
            <person name="Sichtig H."/>
        </authorList>
    </citation>
    <scope>NUCLEOTIDE SEQUENCE [LARGE SCALE GENOMIC DNA]</scope>
    <source>
        <strain evidence="1 3">FDAARGOS_938</strain>
        <strain evidence="2 4">FDAARGOS_991</strain>
    </source>
</reference>